<protein>
    <submittedName>
        <fullName evidence="7">Hydroxyacid dehydrogenase</fullName>
    </submittedName>
</protein>
<dbReference type="InterPro" id="IPR036291">
    <property type="entry name" value="NAD(P)-bd_dom_sf"/>
</dbReference>
<feature type="domain" description="D-isomer specific 2-hydroxyacid dehydrogenase NAD-binding" evidence="6">
    <location>
        <begin position="112"/>
        <end position="282"/>
    </location>
</feature>
<dbReference type="PANTHER" id="PTHR42789">
    <property type="entry name" value="D-ISOMER SPECIFIC 2-HYDROXYACID DEHYDROGENASE FAMILY PROTEIN (AFU_ORTHOLOGUE AFUA_6G10090)"/>
    <property type="match status" value="1"/>
</dbReference>
<dbReference type="PANTHER" id="PTHR42789:SF1">
    <property type="entry name" value="D-ISOMER SPECIFIC 2-HYDROXYACID DEHYDROGENASE FAMILY PROTEIN (AFU_ORTHOLOGUE AFUA_6G10090)"/>
    <property type="match status" value="1"/>
</dbReference>
<keyword evidence="8" id="KW-1185">Reference proteome</keyword>
<proteinExistence type="inferred from homology"/>
<dbReference type="InterPro" id="IPR006140">
    <property type="entry name" value="D-isomer_DH_NAD-bd"/>
</dbReference>
<evidence type="ECO:0000256" key="1">
    <source>
        <dbReference type="ARBA" id="ARBA00005854"/>
    </source>
</evidence>
<accession>A0A923MPP5</accession>
<dbReference type="Pfam" id="PF00389">
    <property type="entry name" value="2-Hacid_dh"/>
    <property type="match status" value="1"/>
</dbReference>
<comment type="caution">
    <text evidence="7">The sequence shown here is derived from an EMBL/GenBank/DDBJ whole genome shotgun (WGS) entry which is preliminary data.</text>
</comment>
<dbReference type="Gene3D" id="3.40.50.720">
    <property type="entry name" value="NAD(P)-binding Rossmann-like Domain"/>
    <property type="match status" value="2"/>
</dbReference>
<dbReference type="PROSITE" id="PS00671">
    <property type="entry name" value="D_2_HYDROXYACID_DH_3"/>
    <property type="match status" value="1"/>
</dbReference>
<name>A0A923MPP5_9BURK</name>
<dbReference type="InterPro" id="IPR050857">
    <property type="entry name" value="D-2-hydroxyacid_DH"/>
</dbReference>
<feature type="domain" description="D-isomer specific 2-hydroxyacid dehydrogenase catalytic" evidence="5">
    <location>
        <begin position="16"/>
        <end position="314"/>
    </location>
</feature>
<dbReference type="SUPFAM" id="SSF52283">
    <property type="entry name" value="Formate/glycerate dehydrogenase catalytic domain-like"/>
    <property type="match status" value="1"/>
</dbReference>
<dbReference type="EMBL" id="JACORT010000001">
    <property type="protein sequence ID" value="MBC5781567.1"/>
    <property type="molecule type" value="Genomic_DNA"/>
</dbReference>
<comment type="similarity">
    <text evidence="1 4">Belongs to the D-isomer specific 2-hydroxyacid dehydrogenase family.</text>
</comment>
<organism evidence="7 8">
    <name type="scientific">Ramlibacter cellulosilyticus</name>
    <dbReference type="NCBI Taxonomy" id="2764187"/>
    <lineage>
        <taxon>Bacteria</taxon>
        <taxon>Pseudomonadati</taxon>
        <taxon>Pseudomonadota</taxon>
        <taxon>Betaproteobacteria</taxon>
        <taxon>Burkholderiales</taxon>
        <taxon>Comamonadaceae</taxon>
        <taxon>Ramlibacter</taxon>
    </lineage>
</organism>
<evidence type="ECO:0000313" key="8">
    <source>
        <dbReference type="Proteomes" id="UP000608513"/>
    </source>
</evidence>
<gene>
    <name evidence="7" type="ORF">H8N03_01340</name>
</gene>
<evidence type="ECO:0000256" key="4">
    <source>
        <dbReference type="RuleBase" id="RU003719"/>
    </source>
</evidence>
<evidence type="ECO:0000256" key="2">
    <source>
        <dbReference type="ARBA" id="ARBA00023002"/>
    </source>
</evidence>
<reference evidence="7" key="1">
    <citation type="submission" date="2020-08" db="EMBL/GenBank/DDBJ databases">
        <title>Ramlibacter sp. USB13 16S ribosomal RNA gene genome sequencing and assembly.</title>
        <authorList>
            <person name="Kang M."/>
        </authorList>
    </citation>
    <scope>NUCLEOTIDE SEQUENCE</scope>
    <source>
        <strain evidence="7">USB13</strain>
    </source>
</reference>
<keyword evidence="2 4" id="KW-0560">Oxidoreductase</keyword>
<dbReference type="GO" id="GO:0051287">
    <property type="term" value="F:NAD binding"/>
    <property type="evidence" value="ECO:0007669"/>
    <property type="project" value="InterPro"/>
</dbReference>
<dbReference type="SUPFAM" id="SSF51735">
    <property type="entry name" value="NAD(P)-binding Rossmann-fold domains"/>
    <property type="match status" value="1"/>
</dbReference>
<evidence type="ECO:0000313" key="7">
    <source>
        <dbReference type="EMBL" id="MBC5781567.1"/>
    </source>
</evidence>
<dbReference type="InterPro" id="IPR029753">
    <property type="entry name" value="D-isomer_DH_CS"/>
</dbReference>
<evidence type="ECO:0000256" key="3">
    <source>
        <dbReference type="ARBA" id="ARBA00023027"/>
    </source>
</evidence>
<dbReference type="Pfam" id="PF02826">
    <property type="entry name" value="2-Hacid_dh_C"/>
    <property type="match status" value="1"/>
</dbReference>
<evidence type="ECO:0000259" key="6">
    <source>
        <dbReference type="Pfam" id="PF02826"/>
    </source>
</evidence>
<sequence>MLTYGPTARRNYYGEAALQALQRIADVRLHESESPLVGAALLEAARGCRVIISDRQAAAPADLFARLPDLVVFERCAVDVRNVDIAAASAAGVLVTHASAGFGNAVAEWALGAMIALARGFPGAVHAFRQGQPVPVGMGSELRGATLGVIGYGVIGRRLCALGHALGMRVLVADPFTRIDDPQVTQLALDELLPRADHVVCLAPATAATENLMDARRFAACKPGAFFLNASRGELVDEGALLRALDEGPLAGCAMDVGRAPDQMPSPGLAAHPRVLATPHIGGLTPEAVQHQSRETVAQLEQLLAGKMPQGALNPAHARRLSRLQSD</sequence>
<keyword evidence="3" id="KW-0520">NAD</keyword>
<dbReference type="InterPro" id="IPR006139">
    <property type="entry name" value="D-isomer_2_OHA_DH_cat_dom"/>
</dbReference>
<dbReference type="Proteomes" id="UP000608513">
    <property type="component" value="Unassembled WGS sequence"/>
</dbReference>
<evidence type="ECO:0000259" key="5">
    <source>
        <dbReference type="Pfam" id="PF00389"/>
    </source>
</evidence>
<dbReference type="GO" id="GO:0016616">
    <property type="term" value="F:oxidoreductase activity, acting on the CH-OH group of donors, NAD or NADP as acceptor"/>
    <property type="evidence" value="ECO:0007669"/>
    <property type="project" value="InterPro"/>
</dbReference>
<dbReference type="AlphaFoldDB" id="A0A923MPP5"/>